<feature type="transmembrane region" description="Helical" evidence="1">
    <location>
        <begin position="76"/>
        <end position="94"/>
    </location>
</feature>
<evidence type="ECO:0000313" key="3">
    <source>
        <dbReference type="Proteomes" id="UP001500503"/>
    </source>
</evidence>
<feature type="transmembrane region" description="Helical" evidence="1">
    <location>
        <begin position="273"/>
        <end position="294"/>
    </location>
</feature>
<feature type="transmembrane region" description="Helical" evidence="1">
    <location>
        <begin position="132"/>
        <end position="152"/>
    </location>
</feature>
<keyword evidence="3" id="KW-1185">Reference proteome</keyword>
<proteinExistence type="predicted"/>
<gene>
    <name evidence="2" type="ORF">GCM10023191_015700</name>
</gene>
<keyword evidence="1" id="KW-0472">Membrane</keyword>
<dbReference type="EMBL" id="BAABHF010000012">
    <property type="protein sequence ID" value="GAA4487598.1"/>
    <property type="molecule type" value="Genomic_DNA"/>
</dbReference>
<keyword evidence="1" id="KW-0812">Transmembrane</keyword>
<reference evidence="3" key="1">
    <citation type="journal article" date="2019" name="Int. J. Syst. Evol. Microbiol.">
        <title>The Global Catalogue of Microorganisms (GCM) 10K type strain sequencing project: providing services to taxonomists for standard genome sequencing and annotation.</title>
        <authorList>
            <consortium name="The Broad Institute Genomics Platform"/>
            <consortium name="The Broad Institute Genome Sequencing Center for Infectious Disease"/>
            <person name="Wu L."/>
            <person name="Ma J."/>
        </authorList>
    </citation>
    <scope>NUCLEOTIDE SEQUENCE [LARGE SCALE GENOMIC DNA]</scope>
    <source>
        <strain evidence="3">JCM 17933</strain>
    </source>
</reference>
<organism evidence="2 3">
    <name type="scientific">Actinoallomurus oryzae</name>
    <dbReference type="NCBI Taxonomy" id="502180"/>
    <lineage>
        <taxon>Bacteria</taxon>
        <taxon>Bacillati</taxon>
        <taxon>Actinomycetota</taxon>
        <taxon>Actinomycetes</taxon>
        <taxon>Streptosporangiales</taxon>
        <taxon>Thermomonosporaceae</taxon>
        <taxon>Actinoallomurus</taxon>
    </lineage>
</organism>
<dbReference type="Proteomes" id="UP001500503">
    <property type="component" value="Unassembled WGS sequence"/>
</dbReference>
<name>A0ABP8PKZ2_9ACTN</name>
<evidence type="ECO:0000313" key="2">
    <source>
        <dbReference type="EMBL" id="GAA4487598.1"/>
    </source>
</evidence>
<accession>A0ABP8PKZ2</accession>
<evidence type="ECO:0000256" key="1">
    <source>
        <dbReference type="SAM" id="Phobius"/>
    </source>
</evidence>
<keyword evidence="1" id="KW-1133">Transmembrane helix</keyword>
<feature type="transmembrane region" description="Helical" evidence="1">
    <location>
        <begin position="240"/>
        <end position="261"/>
    </location>
</feature>
<comment type="caution">
    <text evidence="2">The sequence shown here is derived from an EMBL/GenBank/DDBJ whole genome shotgun (WGS) entry which is preliminary data.</text>
</comment>
<feature type="transmembrane region" description="Helical" evidence="1">
    <location>
        <begin position="164"/>
        <end position="191"/>
    </location>
</feature>
<sequence>MALPGLATVQANAFAVRSVLYFMNVARNAGPLVLAAAVGALLGLAQVAVAEAAGILTLDADFGAGNDRVQGVQVTLVAWYCAMAVPTAAWLAGARRDRGTRAAAVPAAAAGALAAHPLVARLGGEAVRADTGTAVLLGVLLGVAGGAAVAAAPVVGRGIAAYAVLLWVAALVLTALVSPTVVYAGLVQPLGLDLARPWGSALSNLPYNLGYHLPTMLPVAVVTLVLACVVSGVTARRTGAWAAATAAGAAGPVLGAVLYRLLPDQVYLWNESASAVVLLLAGCCLPLAAGAAAVGRRLHRPDPDA</sequence>
<feature type="transmembrane region" description="Helical" evidence="1">
    <location>
        <begin position="211"/>
        <end position="233"/>
    </location>
</feature>
<protein>
    <submittedName>
        <fullName evidence="2">Uncharacterized protein</fullName>
    </submittedName>
</protein>
<feature type="transmembrane region" description="Helical" evidence="1">
    <location>
        <begin position="101"/>
        <end position="120"/>
    </location>
</feature>